<dbReference type="EMBL" id="CM056782">
    <property type="protein sequence ID" value="KAJ8732284.1"/>
    <property type="molecule type" value="Genomic_DNA"/>
</dbReference>
<dbReference type="Proteomes" id="UP001231649">
    <property type="component" value="Chromosome 6"/>
</dbReference>
<gene>
    <name evidence="1" type="ORF">PYW08_015014</name>
</gene>
<name>A0ACC2R3H6_9NEOP</name>
<organism evidence="1 2">
    <name type="scientific">Mythimna loreyi</name>
    <dbReference type="NCBI Taxonomy" id="667449"/>
    <lineage>
        <taxon>Eukaryota</taxon>
        <taxon>Metazoa</taxon>
        <taxon>Ecdysozoa</taxon>
        <taxon>Arthropoda</taxon>
        <taxon>Hexapoda</taxon>
        <taxon>Insecta</taxon>
        <taxon>Pterygota</taxon>
        <taxon>Neoptera</taxon>
        <taxon>Endopterygota</taxon>
        <taxon>Lepidoptera</taxon>
        <taxon>Glossata</taxon>
        <taxon>Ditrysia</taxon>
        <taxon>Noctuoidea</taxon>
        <taxon>Noctuidae</taxon>
        <taxon>Noctuinae</taxon>
        <taxon>Hadenini</taxon>
        <taxon>Mythimna</taxon>
    </lineage>
</organism>
<reference evidence="1" key="1">
    <citation type="submission" date="2023-03" db="EMBL/GenBank/DDBJ databases">
        <title>Chromosome-level genomes of two armyworms, Mythimna separata and Mythimna loreyi, provide insights into the biosynthesis and reception of sex pheromones.</title>
        <authorList>
            <person name="Zhao H."/>
        </authorList>
    </citation>
    <scope>NUCLEOTIDE SEQUENCE</scope>
    <source>
        <strain evidence="1">BeijingLab</strain>
    </source>
</reference>
<comment type="caution">
    <text evidence="1">The sequence shown here is derived from an EMBL/GenBank/DDBJ whole genome shotgun (WGS) entry which is preliminary data.</text>
</comment>
<accession>A0ACC2R3H6</accession>
<sequence>MNNNRNNPNDNNNDNNNNGGPSPWLLAAGAGVAGALIGGAAYWLTSSSPKPSEEEEKKNNVPKLMPAPRGLPNSSNASTNDQSVSSYLSDLLGRMNTSRGGSSSSGVIIEEIPNIPDNPVISNLNSLLSDIYVRYIKLTEFNHHYKVFDTIFQDLHKKMKEVDPYYRKYSSTVQFAGSHYDNLRIVKPDEFDMDIVIGLPLNIKTDPLNPQGSDIIIDAKAPGFVELRMGVQFQRLPFRDADEWLVNKAAFEWKDDNNFLLRSKFSDWFKSVVSKALNKFEMNANSRPLYYVEGVPYVIDRSESGPAMTLLISNKSRNFKLDVDLVPCLKFPEDRWPISKAYREIPRECKKGYWMVVGKPNKASPSMFDQSRSWRIALHNQERQLMYNSNNMRQAIRFVKKLRDSQGMNAIASYYIKTLFFWEIVAVNDREYWHKNNPATLFKVMVRRLYEALVNGNIPYFWNKSNNLIGAVPRKTLDEYKTKLEPLLIILEQPSQYKWVAKYLLTRAEFEDYNAKFLHI</sequence>
<keyword evidence="2" id="KW-1185">Reference proteome</keyword>
<evidence type="ECO:0000313" key="1">
    <source>
        <dbReference type="EMBL" id="KAJ8732284.1"/>
    </source>
</evidence>
<evidence type="ECO:0000313" key="2">
    <source>
        <dbReference type="Proteomes" id="UP001231649"/>
    </source>
</evidence>
<protein>
    <submittedName>
        <fullName evidence="1">Uncharacterized protein</fullName>
    </submittedName>
</protein>
<proteinExistence type="predicted"/>